<reference evidence="1 2" key="1">
    <citation type="submission" date="2011-03" db="EMBL/GenBank/DDBJ databases">
        <authorList>
            <person name="Weinstock G."/>
            <person name="Sodergren E."/>
            <person name="Clifton S."/>
            <person name="Fulton L."/>
            <person name="Fulton B."/>
            <person name="Courtney L."/>
            <person name="Fronick C."/>
            <person name="Harrison M."/>
            <person name="Strong C."/>
            <person name="Farmer C."/>
            <person name="Delahaunty K."/>
            <person name="Markovic C."/>
            <person name="Hall O."/>
            <person name="Minx P."/>
            <person name="Tomlinson C."/>
            <person name="Mitreva M."/>
            <person name="Hou S."/>
            <person name="Chen J."/>
            <person name="Wollam A."/>
            <person name="Pepin K.H."/>
            <person name="Johnson M."/>
            <person name="Bhonagiri V."/>
            <person name="Zhang X."/>
            <person name="Suruliraj S."/>
            <person name="Warren W."/>
            <person name="Chinwalla A."/>
            <person name="Mardis E.R."/>
            <person name="Wilson R.K."/>
        </authorList>
    </citation>
    <scope>NUCLEOTIDE SEQUENCE [LARGE SCALE GENOMIC DNA]</scope>
    <source>
        <strain evidence="1 2">YIT 11840</strain>
    </source>
</reference>
<comment type="caution">
    <text evidence="1">The sequence shown here is derived from an EMBL/GenBank/DDBJ whole genome shotgun (WGS) entry which is preliminary data.</text>
</comment>
<name>G5SW41_9BACT</name>
<organism evidence="1 2">
    <name type="scientific">Paraprevotella clara YIT 11840</name>
    <dbReference type="NCBI Taxonomy" id="762968"/>
    <lineage>
        <taxon>Bacteria</taxon>
        <taxon>Pseudomonadati</taxon>
        <taxon>Bacteroidota</taxon>
        <taxon>Bacteroidia</taxon>
        <taxon>Bacteroidales</taxon>
        <taxon>Prevotellaceae</taxon>
        <taxon>Paraprevotella</taxon>
    </lineage>
</organism>
<dbReference type="STRING" id="762968.HMPREF9441_03613"/>
<dbReference type="RefSeq" id="WP_008622817.1">
    <property type="nucleotide sequence ID" value="NZ_JH376642.1"/>
</dbReference>
<keyword evidence="2" id="KW-1185">Reference proteome</keyword>
<dbReference type="HOGENOM" id="CLU_134243_0_0_10"/>
<dbReference type="AlphaFoldDB" id="G5SW41"/>
<gene>
    <name evidence="1" type="ORF">HMPREF9441_03613</name>
</gene>
<dbReference type="eggNOG" id="ENOG5033RK4">
    <property type="taxonomic scope" value="Bacteria"/>
</dbReference>
<evidence type="ECO:0000313" key="1">
    <source>
        <dbReference type="EMBL" id="EHG98506.1"/>
    </source>
</evidence>
<dbReference type="OrthoDB" id="1067916at2"/>
<evidence type="ECO:0000313" key="2">
    <source>
        <dbReference type="Proteomes" id="UP000003598"/>
    </source>
</evidence>
<accession>G5SW41</accession>
<dbReference type="Proteomes" id="UP000003598">
    <property type="component" value="Unassembled WGS sequence"/>
</dbReference>
<proteinExistence type="predicted"/>
<dbReference type="GeneID" id="93558796"/>
<sequence length="163" mass="17708">MASKKFIYGIAVVKFNSKEIGYIEKGSWDWGGTKPESTDVEAEQVPDAPVLTLANKNATIAPTFNLIQLDYENIQAVLGGTLVGSTGSYTGWKAPTDLVELRGPWEIQFVSGQTMKIPNGTIMANLGGKLTLTEVSKLECQLKVNKPEEPDTAPYEINDTPSE</sequence>
<dbReference type="EMBL" id="AFFY01000074">
    <property type="protein sequence ID" value="EHG98506.1"/>
    <property type="molecule type" value="Genomic_DNA"/>
</dbReference>
<evidence type="ECO:0008006" key="3">
    <source>
        <dbReference type="Google" id="ProtNLM"/>
    </source>
</evidence>
<dbReference type="PATRIC" id="fig|762968.3.peg.3170"/>
<protein>
    <recommendedName>
        <fullName evidence="3">Phage tail protein</fullName>
    </recommendedName>
</protein>